<gene>
    <name evidence="1" type="ORF">A2Z67_04500</name>
</gene>
<dbReference type="Gene3D" id="3.30.40.220">
    <property type="match status" value="1"/>
</dbReference>
<reference evidence="1 2" key="1">
    <citation type="journal article" date="2016" name="Nat. Commun.">
        <title>Thousands of microbial genomes shed light on interconnected biogeochemical processes in an aquifer system.</title>
        <authorList>
            <person name="Anantharaman K."/>
            <person name="Brown C.T."/>
            <person name="Hug L.A."/>
            <person name="Sharon I."/>
            <person name="Castelle C.J."/>
            <person name="Probst A.J."/>
            <person name="Thomas B.C."/>
            <person name="Singh A."/>
            <person name="Wilkins M.J."/>
            <person name="Karaoz U."/>
            <person name="Brodie E.L."/>
            <person name="Williams K.H."/>
            <person name="Hubbard S.S."/>
            <person name="Banfield J.F."/>
        </authorList>
    </citation>
    <scope>NUCLEOTIDE SEQUENCE [LARGE SCALE GENOMIC DNA]</scope>
</reference>
<accession>A0A1F7X2R5</accession>
<dbReference type="Proteomes" id="UP000176939">
    <property type="component" value="Unassembled WGS sequence"/>
</dbReference>
<proteinExistence type="predicted"/>
<evidence type="ECO:0000313" key="1">
    <source>
        <dbReference type="EMBL" id="OGM09173.1"/>
    </source>
</evidence>
<organism evidence="1 2">
    <name type="scientific">Candidatus Woesebacteria bacterium RBG_13_36_22</name>
    <dbReference type="NCBI Taxonomy" id="1802478"/>
    <lineage>
        <taxon>Bacteria</taxon>
        <taxon>Candidatus Woeseibacteriota</taxon>
    </lineage>
</organism>
<protein>
    <submittedName>
        <fullName evidence="1">Uncharacterized protein</fullName>
    </submittedName>
</protein>
<dbReference type="AlphaFoldDB" id="A0A1F7X2R5"/>
<sequence>MSLSLYGQRFGKLMAIGPDTVGAITVNGTKRKRRYWRCRCDCGKLTVVSTFHLRSGHTKSCGCLRTKNPKRVNTRRLDYGESSKTYVINCYKRHARNIKVEFNLTREECINLFSKNCNYCGSPPTNKVEKKGLYGIFIYNGIDRIDSRRGYKKDNCVSCCKICNGMKRDMAIKDFYTQLQKIQEFTKNTNCGGAT</sequence>
<dbReference type="EMBL" id="MGFQ01000024">
    <property type="protein sequence ID" value="OGM09173.1"/>
    <property type="molecule type" value="Genomic_DNA"/>
</dbReference>
<name>A0A1F7X2R5_9BACT</name>
<comment type="caution">
    <text evidence="1">The sequence shown here is derived from an EMBL/GenBank/DDBJ whole genome shotgun (WGS) entry which is preliminary data.</text>
</comment>
<evidence type="ECO:0000313" key="2">
    <source>
        <dbReference type="Proteomes" id="UP000176939"/>
    </source>
</evidence>